<proteinExistence type="predicted"/>
<dbReference type="PANTHER" id="PTHR36038:SF3">
    <property type="entry name" value="OVATE FAMILY PROTEIN"/>
    <property type="match status" value="1"/>
</dbReference>
<evidence type="ECO:0000313" key="1">
    <source>
        <dbReference type="EMBL" id="ONK63824.1"/>
    </source>
</evidence>
<evidence type="ECO:0000313" key="2">
    <source>
        <dbReference type="Proteomes" id="UP000243459"/>
    </source>
</evidence>
<dbReference type="Proteomes" id="UP000243459">
    <property type="component" value="Chromosome 7"/>
</dbReference>
<dbReference type="PANTHER" id="PTHR36038">
    <property type="entry name" value="OS06G0102750 PROTEIN"/>
    <property type="match status" value="1"/>
</dbReference>
<accession>A0A5P1EDD1</accession>
<dbReference type="Gramene" id="ONK63824">
    <property type="protein sequence ID" value="ONK63824"/>
    <property type="gene ID" value="A4U43_C07F19320"/>
</dbReference>
<sequence length="74" mass="7863">MGQKSEAVNVGCKVLPICDVATLGSMTSGDVGKGVEKGVQKRRKAVSRMKELVRWAAAAKSAKGGIKAWKYDEP</sequence>
<organism evidence="1 2">
    <name type="scientific">Asparagus officinalis</name>
    <name type="common">Garden asparagus</name>
    <dbReference type="NCBI Taxonomy" id="4686"/>
    <lineage>
        <taxon>Eukaryota</taxon>
        <taxon>Viridiplantae</taxon>
        <taxon>Streptophyta</taxon>
        <taxon>Embryophyta</taxon>
        <taxon>Tracheophyta</taxon>
        <taxon>Spermatophyta</taxon>
        <taxon>Magnoliopsida</taxon>
        <taxon>Liliopsida</taxon>
        <taxon>Asparagales</taxon>
        <taxon>Asparagaceae</taxon>
        <taxon>Asparagoideae</taxon>
        <taxon>Asparagus</taxon>
    </lineage>
</organism>
<reference evidence="2" key="1">
    <citation type="journal article" date="2017" name="Nat. Commun.">
        <title>The asparagus genome sheds light on the origin and evolution of a young Y chromosome.</title>
        <authorList>
            <person name="Harkess A."/>
            <person name="Zhou J."/>
            <person name="Xu C."/>
            <person name="Bowers J.E."/>
            <person name="Van der Hulst R."/>
            <person name="Ayyampalayam S."/>
            <person name="Mercati F."/>
            <person name="Riccardi P."/>
            <person name="McKain M.R."/>
            <person name="Kakrana A."/>
            <person name="Tang H."/>
            <person name="Ray J."/>
            <person name="Groenendijk J."/>
            <person name="Arikit S."/>
            <person name="Mathioni S.M."/>
            <person name="Nakano M."/>
            <person name="Shan H."/>
            <person name="Telgmann-Rauber A."/>
            <person name="Kanno A."/>
            <person name="Yue Z."/>
            <person name="Chen H."/>
            <person name="Li W."/>
            <person name="Chen Y."/>
            <person name="Xu X."/>
            <person name="Zhang Y."/>
            <person name="Luo S."/>
            <person name="Chen H."/>
            <person name="Gao J."/>
            <person name="Mao Z."/>
            <person name="Pires J.C."/>
            <person name="Luo M."/>
            <person name="Kudrna D."/>
            <person name="Wing R.A."/>
            <person name="Meyers B.C."/>
            <person name="Yi K."/>
            <person name="Kong H."/>
            <person name="Lavrijsen P."/>
            <person name="Sunseri F."/>
            <person name="Falavigna A."/>
            <person name="Ye Y."/>
            <person name="Leebens-Mack J.H."/>
            <person name="Chen G."/>
        </authorList>
    </citation>
    <scope>NUCLEOTIDE SEQUENCE [LARGE SCALE GENOMIC DNA]</scope>
    <source>
        <strain evidence="2">cv. DH0086</strain>
    </source>
</reference>
<protein>
    <submittedName>
        <fullName evidence="1">Uncharacterized protein</fullName>
    </submittedName>
</protein>
<dbReference type="AlphaFoldDB" id="A0A5P1EDD1"/>
<dbReference type="EMBL" id="CM007387">
    <property type="protein sequence ID" value="ONK63824.1"/>
    <property type="molecule type" value="Genomic_DNA"/>
</dbReference>
<gene>
    <name evidence="1" type="ORF">A4U43_C07F19320</name>
</gene>
<name>A0A5P1EDD1_ASPOF</name>
<keyword evidence="2" id="KW-1185">Reference proteome</keyword>